<dbReference type="PANTHER" id="PTHR16631:SF17">
    <property type="entry name" value="GLUCAN ENDO-1,3-BETA-GLUCOSIDASE BTGC"/>
    <property type="match status" value="1"/>
</dbReference>
<keyword evidence="4" id="KW-1003">Cell membrane</keyword>
<evidence type="ECO:0000256" key="10">
    <source>
        <dbReference type="ARBA" id="ARBA00023326"/>
    </source>
</evidence>
<sequence>MKVAAALVAAIVAVLGVATAAAYPVEPSQSSYGVVYDPRDKLGVCKHEAVLRREVDVIGLVRLNSMASGCVPQLLHAIADDSTSRVWLGLKETSAVEELEFAALQAVAPHLMVSVAGIHVSNEGLLDHGQSWHDLAAYVGRVRAYVGTYLPHVPVVVSDAVTHSSRRVNHGATNTTNSSATDDVTTPTTTPAEQPSSESSAADDFETDDGVATDPTTPAPTSYYGAGCPETEIKRGDSSRAILARMCPGYKGPCVSTGAPTMWTTLDNRQCPKLLRIGDSVRVCCTIPLY</sequence>
<dbReference type="EC" id="3.2.1.39" evidence="3"/>
<protein>
    <recommendedName>
        <fullName evidence="3">glucan endo-1,3-beta-D-glucosidase</fullName>
        <ecNumber evidence="3">3.2.1.39</ecNumber>
    </recommendedName>
</protein>
<dbReference type="AlphaFoldDB" id="A0A9X8E141"/>
<evidence type="ECO:0000313" key="13">
    <source>
        <dbReference type="EMBL" id="RLO07652.1"/>
    </source>
</evidence>
<evidence type="ECO:0000256" key="6">
    <source>
        <dbReference type="ARBA" id="ARBA00023136"/>
    </source>
</evidence>
<evidence type="ECO:0000313" key="14">
    <source>
        <dbReference type="Proteomes" id="UP000275652"/>
    </source>
</evidence>
<feature type="signal peptide" evidence="12">
    <location>
        <begin position="1"/>
        <end position="22"/>
    </location>
</feature>
<evidence type="ECO:0000256" key="4">
    <source>
        <dbReference type="ARBA" id="ARBA00022475"/>
    </source>
</evidence>
<dbReference type="GO" id="GO:0000272">
    <property type="term" value="P:polysaccharide catabolic process"/>
    <property type="evidence" value="ECO:0007669"/>
    <property type="project" value="UniProtKB-KW"/>
</dbReference>
<keyword evidence="12" id="KW-0732">Signal</keyword>
<evidence type="ECO:0000256" key="9">
    <source>
        <dbReference type="ARBA" id="ARBA00023316"/>
    </source>
</evidence>
<feature type="compositionally biased region" description="Low complexity" evidence="11">
    <location>
        <begin position="178"/>
        <end position="200"/>
    </location>
</feature>
<reference evidence="13 14" key="1">
    <citation type="journal article" date="2018" name="J. Invertebr. Pathol.">
        <title>New genotyping method for the causative agent of crayfish plague (Aphanomyces astaci) based on whole genome data.</title>
        <authorList>
            <person name="Minardi D."/>
            <person name="Studholme D.J."/>
            <person name="van der Giezen M."/>
            <person name="Pretto T."/>
            <person name="Oidtmann B."/>
        </authorList>
    </citation>
    <scope>NUCLEOTIDE SEQUENCE [LARGE SCALE GENOMIC DNA]</scope>
    <source>
        <strain evidence="13 14">KB13</strain>
    </source>
</reference>
<evidence type="ECO:0000256" key="5">
    <source>
        <dbReference type="ARBA" id="ARBA00022801"/>
    </source>
</evidence>
<gene>
    <name evidence="13" type="ORF">DYB28_003892</name>
</gene>
<dbReference type="InterPro" id="IPR050732">
    <property type="entry name" value="Beta-glucan_modifiers"/>
</dbReference>
<feature type="compositionally biased region" description="Acidic residues" evidence="11">
    <location>
        <begin position="201"/>
        <end position="211"/>
    </location>
</feature>
<evidence type="ECO:0000256" key="2">
    <source>
        <dbReference type="ARBA" id="ARBA00004236"/>
    </source>
</evidence>
<feature type="chain" id="PRO_5040806878" description="glucan endo-1,3-beta-D-glucosidase" evidence="12">
    <location>
        <begin position="23"/>
        <end position="290"/>
    </location>
</feature>
<name>A0A9X8E141_APHAT</name>
<dbReference type="GO" id="GO:0071555">
    <property type="term" value="P:cell wall organization"/>
    <property type="evidence" value="ECO:0007669"/>
    <property type="project" value="UniProtKB-KW"/>
</dbReference>
<evidence type="ECO:0000256" key="1">
    <source>
        <dbReference type="ARBA" id="ARBA00000382"/>
    </source>
</evidence>
<keyword evidence="9" id="KW-0961">Cell wall biogenesis/degradation</keyword>
<keyword evidence="7" id="KW-0325">Glycoprotein</keyword>
<dbReference type="EMBL" id="QUTI01023103">
    <property type="protein sequence ID" value="RLO07652.1"/>
    <property type="molecule type" value="Genomic_DNA"/>
</dbReference>
<dbReference type="PANTHER" id="PTHR16631">
    <property type="entry name" value="GLUCAN 1,3-BETA-GLUCOSIDASE"/>
    <property type="match status" value="1"/>
</dbReference>
<proteinExistence type="predicted"/>
<dbReference type="Proteomes" id="UP000275652">
    <property type="component" value="Unassembled WGS sequence"/>
</dbReference>
<dbReference type="GO" id="GO:0005886">
    <property type="term" value="C:plasma membrane"/>
    <property type="evidence" value="ECO:0007669"/>
    <property type="project" value="UniProtKB-SubCell"/>
</dbReference>
<organism evidence="13 14">
    <name type="scientific">Aphanomyces astaci</name>
    <name type="common">Crayfish plague agent</name>
    <dbReference type="NCBI Taxonomy" id="112090"/>
    <lineage>
        <taxon>Eukaryota</taxon>
        <taxon>Sar</taxon>
        <taxon>Stramenopiles</taxon>
        <taxon>Oomycota</taxon>
        <taxon>Saprolegniomycetes</taxon>
        <taxon>Saprolegniales</taxon>
        <taxon>Verrucalvaceae</taxon>
        <taxon>Aphanomyces</taxon>
    </lineage>
</organism>
<evidence type="ECO:0000256" key="3">
    <source>
        <dbReference type="ARBA" id="ARBA00012780"/>
    </source>
</evidence>
<comment type="subcellular location">
    <subcellularLocation>
        <location evidence="2">Cell membrane</location>
    </subcellularLocation>
</comment>
<accession>A0A9X8E141</accession>
<evidence type="ECO:0000256" key="12">
    <source>
        <dbReference type="SAM" id="SignalP"/>
    </source>
</evidence>
<keyword evidence="5" id="KW-0378">Hydrolase</keyword>
<keyword evidence="8" id="KW-0119">Carbohydrate metabolism</keyword>
<evidence type="ECO:0000256" key="8">
    <source>
        <dbReference type="ARBA" id="ARBA00023277"/>
    </source>
</evidence>
<comment type="caution">
    <text evidence="13">The sequence shown here is derived from an EMBL/GenBank/DDBJ whole genome shotgun (WGS) entry which is preliminary data.</text>
</comment>
<keyword evidence="6" id="KW-0472">Membrane</keyword>
<keyword evidence="10" id="KW-0624">Polysaccharide degradation</keyword>
<evidence type="ECO:0000256" key="11">
    <source>
        <dbReference type="SAM" id="MobiDB-lite"/>
    </source>
</evidence>
<dbReference type="GO" id="GO:0042973">
    <property type="term" value="F:glucan endo-1,3-beta-D-glucosidase activity"/>
    <property type="evidence" value="ECO:0007669"/>
    <property type="project" value="UniProtKB-EC"/>
</dbReference>
<feature type="region of interest" description="Disordered" evidence="11">
    <location>
        <begin position="166"/>
        <end position="230"/>
    </location>
</feature>
<evidence type="ECO:0000256" key="7">
    <source>
        <dbReference type="ARBA" id="ARBA00023180"/>
    </source>
</evidence>
<comment type="catalytic activity">
    <reaction evidence="1">
        <text>Hydrolysis of (1-&gt;3)-beta-D-glucosidic linkages in (1-&gt;3)-beta-D-glucans.</text>
        <dbReference type="EC" id="3.2.1.39"/>
    </reaction>
</comment>